<evidence type="ECO:0000256" key="4">
    <source>
        <dbReference type="ARBA" id="ARBA00022679"/>
    </source>
</evidence>
<accession>A0A4R1R8G2</accession>
<dbReference type="Pfam" id="PF03705">
    <property type="entry name" value="CheR_N"/>
    <property type="match status" value="1"/>
</dbReference>
<evidence type="ECO:0000256" key="1">
    <source>
        <dbReference type="ARBA" id="ARBA00001541"/>
    </source>
</evidence>
<evidence type="ECO:0000256" key="3">
    <source>
        <dbReference type="ARBA" id="ARBA00022603"/>
    </source>
</evidence>
<dbReference type="Proteomes" id="UP000295008">
    <property type="component" value="Unassembled WGS sequence"/>
</dbReference>
<dbReference type="Gene3D" id="3.40.50.150">
    <property type="entry name" value="Vaccinia Virus protein VP39"/>
    <property type="match status" value="1"/>
</dbReference>
<evidence type="ECO:0000259" key="6">
    <source>
        <dbReference type="PROSITE" id="PS50123"/>
    </source>
</evidence>
<dbReference type="GO" id="GO:0008983">
    <property type="term" value="F:protein-glutamate O-methyltransferase activity"/>
    <property type="evidence" value="ECO:0007669"/>
    <property type="project" value="UniProtKB-EC"/>
</dbReference>
<dbReference type="Pfam" id="PF01739">
    <property type="entry name" value="CheR"/>
    <property type="match status" value="1"/>
</dbReference>
<dbReference type="InterPro" id="IPR036804">
    <property type="entry name" value="CheR_N_sf"/>
</dbReference>
<keyword evidence="8" id="KW-1185">Reference proteome</keyword>
<dbReference type="InterPro" id="IPR022642">
    <property type="entry name" value="CheR_C"/>
</dbReference>
<dbReference type="EMBL" id="SLUN01000031">
    <property type="protein sequence ID" value="TCL61839.1"/>
    <property type="molecule type" value="Genomic_DNA"/>
</dbReference>
<dbReference type="SUPFAM" id="SSF53335">
    <property type="entry name" value="S-adenosyl-L-methionine-dependent methyltransferases"/>
    <property type="match status" value="1"/>
</dbReference>
<comment type="catalytic activity">
    <reaction evidence="1">
        <text>L-glutamyl-[protein] + S-adenosyl-L-methionine = [protein]-L-glutamate 5-O-methyl ester + S-adenosyl-L-homocysteine</text>
        <dbReference type="Rhea" id="RHEA:24452"/>
        <dbReference type="Rhea" id="RHEA-COMP:10208"/>
        <dbReference type="Rhea" id="RHEA-COMP:10311"/>
        <dbReference type="ChEBI" id="CHEBI:29973"/>
        <dbReference type="ChEBI" id="CHEBI:57856"/>
        <dbReference type="ChEBI" id="CHEBI:59789"/>
        <dbReference type="ChEBI" id="CHEBI:82795"/>
        <dbReference type="EC" id="2.1.1.80"/>
    </reaction>
</comment>
<evidence type="ECO:0000256" key="2">
    <source>
        <dbReference type="ARBA" id="ARBA00012534"/>
    </source>
</evidence>
<protein>
    <recommendedName>
        <fullName evidence="2">protein-glutamate O-methyltransferase</fullName>
        <ecNumber evidence="2">2.1.1.80</ecNumber>
    </recommendedName>
</protein>
<dbReference type="InterPro" id="IPR022641">
    <property type="entry name" value="CheR_N"/>
</dbReference>
<dbReference type="PRINTS" id="PR00996">
    <property type="entry name" value="CHERMTFRASE"/>
</dbReference>
<dbReference type="RefSeq" id="WP_243663038.1">
    <property type="nucleotide sequence ID" value="NZ_SLUN01000031.1"/>
</dbReference>
<dbReference type="PANTHER" id="PTHR24422:SF19">
    <property type="entry name" value="CHEMOTAXIS PROTEIN METHYLTRANSFERASE"/>
    <property type="match status" value="1"/>
</dbReference>
<dbReference type="Gene3D" id="1.10.155.10">
    <property type="entry name" value="Chemotaxis receptor methyltransferase CheR, N-terminal domain"/>
    <property type="match status" value="1"/>
</dbReference>
<dbReference type="EC" id="2.1.1.80" evidence="2"/>
<dbReference type="InterPro" id="IPR050903">
    <property type="entry name" value="Bact_Chemotaxis_MeTrfase"/>
</dbReference>
<dbReference type="PROSITE" id="PS50123">
    <property type="entry name" value="CHER"/>
    <property type="match status" value="1"/>
</dbReference>
<gene>
    <name evidence="7" type="ORF">EDC14_10318</name>
</gene>
<dbReference type="InterPro" id="IPR000780">
    <property type="entry name" value="CheR_MeTrfase"/>
</dbReference>
<evidence type="ECO:0000313" key="8">
    <source>
        <dbReference type="Proteomes" id="UP000295008"/>
    </source>
</evidence>
<dbReference type="InterPro" id="IPR029063">
    <property type="entry name" value="SAM-dependent_MTases_sf"/>
</dbReference>
<sequence length="265" mass="30671">MLDYLSFKKIAGELAGINLENYKSQQMDRRIHSLMNAWKIEDYDQFLTVLKTDPRKYLEFEKKLTINVSEFFRNPERFAELQTTIIPLLAAERRNFTIWSAGCSNGAEPYSVAIILRELGLESRARLLASDVDRMILAQAERAVYSPNEVKNLPPEMLAKYFSPEGEHYRLAVEIKRMVEFGHQDLLRDPFETDLDLIICRNVVIYFTETAKGLLYGKFLAALRPGGFLLVGGTEPLLNYRQMGYESYMPSFYRKPALEERSEAR</sequence>
<keyword evidence="4 7" id="KW-0808">Transferase</keyword>
<comment type="caution">
    <text evidence="7">The sequence shown here is derived from an EMBL/GenBank/DDBJ whole genome shotgun (WGS) entry which is preliminary data.</text>
</comment>
<proteinExistence type="predicted"/>
<feature type="domain" description="CheR-type methyltransferase" evidence="6">
    <location>
        <begin position="1"/>
        <end position="258"/>
    </location>
</feature>
<dbReference type="GO" id="GO:0032259">
    <property type="term" value="P:methylation"/>
    <property type="evidence" value="ECO:0007669"/>
    <property type="project" value="UniProtKB-KW"/>
</dbReference>
<dbReference type="CDD" id="cd02440">
    <property type="entry name" value="AdoMet_MTases"/>
    <property type="match status" value="1"/>
</dbReference>
<keyword evidence="3 7" id="KW-0489">Methyltransferase</keyword>
<reference evidence="7 8" key="1">
    <citation type="submission" date="2019-03" db="EMBL/GenBank/DDBJ databases">
        <title>Genomic Encyclopedia of Type Strains, Phase IV (KMG-IV): sequencing the most valuable type-strain genomes for metagenomic binning, comparative biology and taxonomic classification.</title>
        <authorList>
            <person name="Goeker M."/>
        </authorList>
    </citation>
    <scope>NUCLEOTIDE SEQUENCE [LARGE SCALE GENOMIC DNA]</scope>
    <source>
        <strain evidence="7 8">LX-B</strain>
    </source>
</reference>
<dbReference type="AlphaFoldDB" id="A0A4R1R8G2"/>
<dbReference type="PANTHER" id="PTHR24422">
    <property type="entry name" value="CHEMOTAXIS PROTEIN METHYLTRANSFERASE"/>
    <property type="match status" value="1"/>
</dbReference>
<evidence type="ECO:0000313" key="7">
    <source>
        <dbReference type="EMBL" id="TCL61839.1"/>
    </source>
</evidence>
<dbReference type="SMART" id="SM00138">
    <property type="entry name" value="MeTrc"/>
    <property type="match status" value="1"/>
</dbReference>
<organism evidence="7 8">
    <name type="scientific">Hydrogenispora ethanolica</name>
    <dbReference type="NCBI Taxonomy" id="1082276"/>
    <lineage>
        <taxon>Bacteria</taxon>
        <taxon>Bacillati</taxon>
        <taxon>Bacillota</taxon>
        <taxon>Hydrogenispora</taxon>
    </lineage>
</organism>
<name>A0A4R1R8G2_HYDET</name>
<dbReference type="SUPFAM" id="SSF47757">
    <property type="entry name" value="Chemotaxis receptor methyltransferase CheR, N-terminal domain"/>
    <property type="match status" value="1"/>
</dbReference>
<keyword evidence="5" id="KW-0949">S-adenosyl-L-methionine</keyword>
<evidence type="ECO:0000256" key="5">
    <source>
        <dbReference type="ARBA" id="ARBA00022691"/>
    </source>
</evidence>